<dbReference type="SMART" id="SM00563">
    <property type="entry name" value="PlsC"/>
    <property type="match status" value="1"/>
</dbReference>
<feature type="domain" description="Phospholipid/glycerol acyltransferase" evidence="7">
    <location>
        <begin position="105"/>
        <end position="225"/>
    </location>
</feature>
<feature type="transmembrane region" description="Helical" evidence="6">
    <location>
        <begin position="33"/>
        <end position="53"/>
    </location>
</feature>
<reference evidence="8 9" key="1">
    <citation type="journal article" date="2013" name="Genome Announc.">
        <title>The Draft Genome Sequence of Sphingomonas paucimobilis Strain HER1398 (Proteobacteria), Host to the Giant PAU Phage, Indicates That It Is a Member of the Genus Sphingobacterium (Bacteroidetes).</title>
        <authorList>
            <person name="White R.A.III."/>
            <person name="Suttle C.A."/>
        </authorList>
    </citation>
    <scope>NUCLEOTIDE SEQUENCE [LARGE SCALE GENOMIC DNA]</scope>
    <source>
        <strain evidence="8 9">HER1398</strain>
    </source>
</reference>
<sequence length="274" mass="30978">MNKGLSAQDCSIVLHIRCNFSKFAALFFCMRRFFGYLLTPIFYFCFAVALLIFHPIQWLCLKLGGYTAHKRSVDILNFFLTSCNYTLFNSVQFTGHEKLPIGVPIIFVANHQSMFDIPAIIYHLRKHHAKFISKIELAHAGIPSISFNLLHGGAANIDRKDPKQSIAEILKLANNMKQKNWSAVIFPEGTRTKTGKMKNFSVGGIATLLKKNPNALVVPIAINGSYQMVQYGMFPLRPFTKMTWEVLAPIDKEGLNAEEIVKQAEDLIRSKVEH</sequence>
<protein>
    <recommendedName>
        <fullName evidence="7">Phospholipid/glycerol acyltransferase domain-containing protein</fullName>
    </recommendedName>
</protein>
<evidence type="ECO:0000313" key="8">
    <source>
        <dbReference type="EMBL" id="ERJ61071.1"/>
    </source>
</evidence>
<dbReference type="GO" id="GO:0006654">
    <property type="term" value="P:phosphatidic acid biosynthetic process"/>
    <property type="evidence" value="ECO:0007669"/>
    <property type="project" value="TreeGrafter"/>
</dbReference>
<proteinExistence type="predicted"/>
<dbReference type="AlphaFoldDB" id="U2HH60"/>
<dbReference type="STRING" id="1346330.M472_20180"/>
<evidence type="ECO:0000256" key="5">
    <source>
        <dbReference type="ARBA" id="ARBA00023315"/>
    </source>
</evidence>
<dbReference type="Proteomes" id="UP000016584">
    <property type="component" value="Unassembled WGS sequence"/>
</dbReference>
<evidence type="ECO:0000259" key="7">
    <source>
        <dbReference type="SMART" id="SM00563"/>
    </source>
</evidence>
<keyword evidence="3" id="KW-0808">Transferase</keyword>
<keyword evidence="6" id="KW-1133">Transmembrane helix</keyword>
<evidence type="ECO:0000256" key="1">
    <source>
        <dbReference type="ARBA" id="ARBA00005189"/>
    </source>
</evidence>
<dbReference type="PANTHER" id="PTHR10434:SF64">
    <property type="entry name" value="1-ACYL-SN-GLYCEROL-3-PHOSPHATE ACYLTRANSFERASE-RELATED"/>
    <property type="match status" value="1"/>
</dbReference>
<dbReference type="CDD" id="cd07989">
    <property type="entry name" value="LPLAT_AGPAT-like"/>
    <property type="match status" value="1"/>
</dbReference>
<comment type="pathway">
    <text evidence="1">Lipid metabolism.</text>
</comment>
<evidence type="ECO:0000313" key="9">
    <source>
        <dbReference type="Proteomes" id="UP000016584"/>
    </source>
</evidence>
<dbReference type="InterPro" id="IPR002123">
    <property type="entry name" value="Plipid/glycerol_acylTrfase"/>
</dbReference>
<name>U2HH60_9SPHI</name>
<evidence type="ECO:0000256" key="6">
    <source>
        <dbReference type="SAM" id="Phobius"/>
    </source>
</evidence>
<keyword evidence="9" id="KW-1185">Reference proteome</keyword>
<comment type="caution">
    <text evidence="8">The sequence shown here is derived from an EMBL/GenBank/DDBJ whole genome shotgun (WGS) entry which is preliminary data.</text>
</comment>
<evidence type="ECO:0000256" key="4">
    <source>
        <dbReference type="ARBA" id="ARBA00023098"/>
    </source>
</evidence>
<organism evidence="8 9">
    <name type="scientific">Sphingobacterium paucimobilis HER1398</name>
    <dbReference type="NCBI Taxonomy" id="1346330"/>
    <lineage>
        <taxon>Bacteria</taxon>
        <taxon>Pseudomonadati</taxon>
        <taxon>Bacteroidota</taxon>
        <taxon>Sphingobacteriia</taxon>
        <taxon>Sphingobacteriales</taxon>
        <taxon>Sphingobacteriaceae</taxon>
        <taxon>Sphingobacterium</taxon>
    </lineage>
</organism>
<dbReference type="PATRIC" id="fig|1346330.5.peg.319"/>
<dbReference type="Pfam" id="PF01553">
    <property type="entry name" value="Acyltransferase"/>
    <property type="match status" value="1"/>
</dbReference>
<dbReference type="PANTHER" id="PTHR10434">
    <property type="entry name" value="1-ACYL-SN-GLYCEROL-3-PHOSPHATE ACYLTRANSFERASE"/>
    <property type="match status" value="1"/>
</dbReference>
<keyword evidence="2" id="KW-0444">Lipid biosynthesis</keyword>
<keyword evidence="4" id="KW-0443">Lipid metabolism</keyword>
<evidence type="ECO:0000256" key="2">
    <source>
        <dbReference type="ARBA" id="ARBA00022516"/>
    </source>
</evidence>
<accession>U2HH60</accession>
<evidence type="ECO:0000256" key="3">
    <source>
        <dbReference type="ARBA" id="ARBA00022679"/>
    </source>
</evidence>
<dbReference type="SUPFAM" id="SSF69593">
    <property type="entry name" value="Glycerol-3-phosphate (1)-acyltransferase"/>
    <property type="match status" value="1"/>
</dbReference>
<keyword evidence="5" id="KW-0012">Acyltransferase</keyword>
<dbReference type="GO" id="GO:0003841">
    <property type="term" value="F:1-acylglycerol-3-phosphate O-acyltransferase activity"/>
    <property type="evidence" value="ECO:0007669"/>
    <property type="project" value="TreeGrafter"/>
</dbReference>
<keyword evidence="6" id="KW-0472">Membrane</keyword>
<keyword evidence="6" id="KW-0812">Transmembrane</keyword>
<dbReference type="eggNOG" id="COG0204">
    <property type="taxonomic scope" value="Bacteria"/>
</dbReference>
<dbReference type="EMBL" id="ATDL01000003">
    <property type="protein sequence ID" value="ERJ61071.1"/>
    <property type="molecule type" value="Genomic_DNA"/>
</dbReference>
<gene>
    <name evidence="8" type="ORF">M472_20180</name>
</gene>